<gene>
    <name evidence="1" type="ORF">ADN00_12850</name>
</gene>
<protein>
    <submittedName>
        <fullName evidence="1">Uncharacterized protein</fullName>
    </submittedName>
</protein>
<evidence type="ECO:0000313" key="1">
    <source>
        <dbReference type="EMBL" id="KPL75525.1"/>
    </source>
</evidence>
<dbReference type="AlphaFoldDB" id="A0A0P6X338"/>
<accession>A0A0P6X338</accession>
<comment type="caution">
    <text evidence="1">The sequence shown here is derived from an EMBL/GenBank/DDBJ whole genome shotgun (WGS) entry which is preliminary data.</text>
</comment>
<dbReference type="EMBL" id="LGCL01000027">
    <property type="protein sequence ID" value="KPL75525.1"/>
    <property type="molecule type" value="Genomic_DNA"/>
</dbReference>
<dbReference type="OrthoDB" id="164838at2"/>
<dbReference type="STRING" id="1134406.ADN00_12850"/>
<name>A0A0P6X338_9CHLR</name>
<dbReference type="Proteomes" id="UP000050417">
    <property type="component" value="Unassembled WGS sequence"/>
</dbReference>
<evidence type="ECO:0000313" key="2">
    <source>
        <dbReference type="Proteomes" id="UP000050417"/>
    </source>
</evidence>
<organism evidence="1 2">
    <name type="scientific">Ornatilinea apprima</name>
    <dbReference type="NCBI Taxonomy" id="1134406"/>
    <lineage>
        <taxon>Bacteria</taxon>
        <taxon>Bacillati</taxon>
        <taxon>Chloroflexota</taxon>
        <taxon>Anaerolineae</taxon>
        <taxon>Anaerolineales</taxon>
        <taxon>Anaerolineaceae</taxon>
        <taxon>Ornatilinea</taxon>
    </lineage>
</organism>
<reference evidence="1 2" key="1">
    <citation type="submission" date="2015-07" db="EMBL/GenBank/DDBJ databases">
        <title>Genome sequence of Ornatilinea apprima DSM 23815.</title>
        <authorList>
            <person name="Hemp J."/>
            <person name="Ward L.M."/>
            <person name="Pace L.A."/>
            <person name="Fischer W.W."/>
        </authorList>
    </citation>
    <scope>NUCLEOTIDE SEQUENCE [LARGE SCALE GENOMIC DNA]</scope>
    <source>
        <strain evidence="1 2">P3M-1</strain>
    </source>
</reference>
<dbReference type="RefSeq" id="WP_075063421.1">
    <property type="nucleotide sequence ID" value="NZ_LGCL01000027.1"/>
</dbReference>
<proteinExistence type="predicted"/>
<keyword evidence="2" id="KW-1185">Reference proteome</keyword>
<sequence>MPRFSDWLTEKYTSWENTQGSTQTYAKYATYLCVDAKVLVNIMLGKALPNTGDLMAIAAKEGLEVYDVLEKDRPEEGVIEVFSSLGTMPTDFRMRMAHAIYEAEETVKGRNISTESDEAKQVFIEAFERWGFHYQGNFEKKN</sequence>